<dbReference type="OrthoDB" id="5977668at2759"/>
<dbReference type="Gene3D" id="3.90.660.20">
    <property type="entry name" value="Protoporphyrinogen oxidase, mitochondrial, domain 2"/>
    <property type="match status" value="1"/>
</dbReference>
<evidence type="ECO:0000313" key="2">
    <source>
        <dbReference type="EMBL" id="TGO77632.1"/>
    </source>
</evidence>
<evidence type="ECO:0000259" key="1">
    <source>
        <dbReference type="Pfam" id="PF01593"/>
    </source>
</evidence>
<dbReference type="AlphaFoldDB" id="A0A4Z1K2C4"/>
<gene>
    <name evidence="2" type="ORF">BELL_0097g00040</name>
</gene>
<reference evidence="2 3" key="1">
    <citation type="submission" date="2017-12" db="EMBL/GenBank/DDBJ databases">
        <title>Comparative genomics of Botrytis spp.</title>
        <authorList>
            <person name="Valero-Jimenez C.A."/>
            <person name="Tapia P."/>
            <person name="Veloso J."/>
            <person name="Silva-Moreno E."/>
            <person name="Staats M."/>
            <person name="Valdes J.H."/>
            <person name="Van Kan J.A.L."/>
        </authorList>
    </citation>
    <scope>NUCLEOTIDE SEQUENCE [LARGE SCALE GENOMIC DNA]</scope>
    <source>
        <strain evidence="2 3">Be9601</strain>
    </source>
</reference>
<dbReference type="InterPro" id="IPR036188">
    <property type="entry name" value="FAD/NAD-bd_sf"/>
</dbReference>
<accession>A0A4Z1K2C4</accession>
<dbReference type="SUPFAM" id="SSF51905">
    <property type="entry name" value="FAD/NAD(P)-binding domain"/>
    <property type="match status" value="1"/>
</dbReference>
<dbReference type="Gene3D" id="3.50.50.60">
    <property type="entry name" value="FAD/NAD(P)-binding domain"/>
    <property type="match status" value="2"/>
</dbReference>
<dbReference type="PANTHER" id="PTHR42923:SF17">
    <property type="entry name" value="AMINE OXIDASE DOMAIN-CONTAINING PROTEIN"/>
    <property type="match status" value="1"/>
</dbReference>
<dbReference type="PANTHER" id="PTHR42923">
    <property type="entry name" value="PROTOPORPHYRINOGEN OXIDASE"/>
    <property type="match status" value="1"/>
</dbReference>
<protein>
    <recommendedName>
        <fullName evidence="1">Amine oxidase domain-containing protein</fullName>
    </recommendedName>
</protein>
<dbReference type="InterPro" id="IPR002937">
    <property type="entry name" value="Amino_oxidase"/>
</dbReference>
<proteinExistence type="predicted"/>
<feature type="domain" description="Amine oxidase" evidence="1">
    <location>
        <begin position="17"/>
        <end position="300"/>
    </location>
</feature>
<dbReference type="GO" id="GO:0016491">
    <property type="term" value="F:oxidoreductase activity"/>
    <property type="evidence" value="ECO:0007669"/>
    <property type="project" value="InterPro"/>
</dbReference>
<dbReference type="STRING" id="278938.A0A4Z1K2C4"/>
<organism evidence="2 3">
    <name type="scientific">Botrytis elliptica</name>
    <dbReference type="NCBI Taxonomy" id="278938"/>
    <lineage>
        <taxon>Eukaryota</taxon>
        <taxon>Fungi</taxon>
        <taxon>Dikarya</taxon>
        <taxon>Ascomycota</taxon>
        <taxon>Pezizomycotina</taxon>
        <taxon>Leotiomycetes</taxon>
        <taxon>Helotiales</taxon>
        <taxon>Sclerotiniaceae</taxon>
        <taxon>Botrytis</taxon>
    </lineage>
</organism>
<dbReference type="PROSITE" id="PS51257">
    <property type="entry name" value="PROKAR_LIPOPROTEIN"/>
    <property type="match status" value="1"/>
</dbReference>
<sequence>MTEHSGKKRIAIVGGGISGMSCMWKLRDTDWDVHLYDADSRLGGHANSSKFEGNGYSASVDTGFVVMHEGFYPKFNAFLKALNVETVPTDMSFGVSADGGSFEWTSVSFMGFLGSFYNIFSLWFWRLIFDIIRFHYCATDIFHEQSVAQQCMKVTCLRQKHDAKCTHSQNLESIGQYLDRKSYSEQFKKYYLIPMGAAPRCIDPSEFERDFPATTFIRFMDEHELLDTISKTCRWRAFKNGSKTYIDAFLKTLKPNQHIHLEMPVTSIKRDMNDKVTLLTKDGSTKIFDQVVLAVHANQALQILGDGATPNEKEILRHFKTTRNICYLHSDETLMPRRETAYASWNVLMKSSSYKPLKRVTEKMRLFSKELSMVKKIRDERIEKISITFDMNRLQGIPMPGESGSPGRALVSMNPIHTPRGVRASFVYYHPLFTSNSVLALKGMHLINGVSTVSFAGAWMGHGFHEDGCRAGMDAAEKLLKIAEAGRCALLSDSAEDCPKENFKEKRSMKRAACRVMIRGIQTLIEISEAYM</sequence>
<name>A0A4Z1K2C4_9HELO</name>
<keyword evidence="3" id="KW-1185">Reference proteome</keyword>
<dbReference type="Pfam" id="PF01593">
    <property type="entry name" value="Amino_oxidase"/>
    <property type="match status" value="1"/>
</dbReference>
<comment type="caution">
    <text evidence="2">The sequence shown here is derived from an EMBL/GenBank/DDBJ whole genome shotgun (WGS) entry which is preliminary data.</text>
</comment>
<dbReference type="Proteomes" id="UP000297229">
    <property type="component" value="Unassembled WGS sequence"/>
</dbReference>
<evidence type="ECO:0000313" key="3">
    <source>
        <dbReference type="Proteomes" id="UP000297229"/>
    </source>
</evidence>
<dbReference type="InterPro" id="IPR050464">
    <property type="entry name" value="Zeta_carotene_desat/Oxidored"/>
</dbReference>
<dbReference type="EMBL" id="PQXM01000097">
    <property type="protein sequence ID" value="TGO77632.1"/>
    <property type="molecule type" value="Genomic_DNA"/>
</dbReference>